<dbReference type="SMART" id="SM00382">
    <property type="entry name" value="AAA"/>
    <property type="match status" value="1"/>
</dbReference>
<keyword evidence="5" id="KW-0547">Nucleotide-binding</keyword>
<dbReference type="SUPFAM" id="SSF52540">
    <property type="entry name" value="P-loop containing nucleoside triphosphate hydrolases"/>
    <property type="match status" value="1"/>
</dbReference>
<evidence type="ECO:0000256" key="2">
    <source>
        <dbReference type="ARBA" id="ARBA00022448"/>
    </source>
</evidence>
<evidence type="ECO:0000256" key="1">
    <source>
        <dbReference type="ARBA" id="ARBA00004651"/>
    </source>
</evidence>
<keyword evidence="8 10" id="KW-0472">Membrane</keyword>
<proteinExistence type="inferred from homology"/>
<keyword evidence="3" id="KW-1003">Cell membrane</keyword>
<dbReference type="GO" id="GO:0015421">
    <property type="term" value="F:ABC-type oligopeptide transporter activity"/>
    <property type="evidence" value="ECO:0007669"/>
    <property type="project" value="TreeGrafter"/>
</dbReference>
<evidence type="ECO:0000259" key="12">
    <source>
        <dbReference type="PROSITE" id="PS50929"/>
    </source>
</evidence>
<sequence length="607" mass="64977">MGLDGTVLADTPPGTPPGRFPNLRVLWSFVRPHRWTLAAAAALTAVTTGTMLVTPMATKSILDGLADKAPLARPLWILVALLVVGGVVGWVRLILLGRLAEQIVLDARVTMVRRLLRVPIGRLGRRSPGELVTRVTSDTLLLREAASSTALDFFSAVITLVGSLALMATLDWVLLAVMVGAIIAIAAVIGLVMRPLAAAQQEAQAAIGRLGGILEGALRAIRTVKASRSETWESDRVLTEAHKSFRQRMRAVRIEALGWTLTGVGFQGAILVILGVGAWRVSLGQLTVSGLVAFLLYAFLVVEPVTQLSQSVSTLQSGVAASARIKEIQDLPVEDIHAVPQRTSAPVTGGATPVLTFRDVTARYSPGVRRALNGVSADIPRHGHTAVVGPSGAGKTTLFSLILRFLEPEHGAVVLDGVPLQQYSLDELRRRVVYVEQDTPLLPGTLRENLCYTHRDADDEALWNVLREVRLEEKVRSLEHGLDTPLDGTVVSGGERQRIALARALVSRPEVLLLDEATAQLDGLTESAIHDAVVKVAARGAVITIAHRLSTVVDADQILVMEDGVCRATGTHDELLAVDDLYRDLVAALRIATINQSAQDRDAAVTG</sequence>
<gene>
    <name evidence="13" type="ORF">CA983_01410</name>
</gene>
<feature type="transmembrane region" description="Helical" evidence="10">
    <location>
        <begin position="35"/>
        <end position="55"/>
    </location>
</feature>
<dbReference type="PROSITE" id="PS50929">
    <property type="entry name" value="ABC_TM1F"/>
    <property type="match status" value="1"/>
</dbReference>
<organism evidence="13 14">
    <name type="scientific">Streptomyces swartbergensis</name>
    <dbReference type="NCBI Taxonomy" id="487165"/>
    <lineage>
        <taxon>Bacteria</taxon>
        <taxon>Bacillati</taxon>
        <taxon>Actinomycetota</taxon>
        <taxon>Actinomycetes</taxon>
        <taxon>Kitasatosporales</taxon>
        <taxon>Streptomycetaceae</taxon>
        <taxon>Streptomyces</taxon>
    </lineage>
</organism>
<evidence type="ECO:0000259" key="11">
    <source>
        <dbReference type="PROSITE" id="PS50893"/>
    </source>
</evidence>
<dbReference type="PANTHER" id="PTHR43394:SF1">
    <property type="entry name" value="ATP-BINDING CASSETTE SUB-FAMILY B MEMBER 10, MITOCHONDRIAL"/>
    <property type="match status" value="1"/>
</dbReference>
<dbReference type="AlphaFoldDB" id="A0A2C9ZNK9"/>
<comment type="caution">
    <text evidence="13">The sequence shown here is derived from an EMBL/GenBank/DDBJ whole genome shotgun (WGS) entry which is preliminary data.</text>
</comment>
<dbReference type="PROSITE" id="PS50893">
    <property type="entry name" value="ABC_TRANSPORTER_2"/>
    <property type="match status" value="1"/>
</dbReference>
<evidence type="ECO:0000256" key="7">
    <source>
        <dbReference type="ARBA" id="ARBA00022989"/>
    </source>
</evidence>
<evidence type="ECO:0000256" key="5">
    <source>
        <dbReference type="ARBA" id="ARBA00022741"/>
    </source>
</evidence>
<dbReference type="EMBL" id="NGFN01000004">
    <property type="protein sequence ID" value="OUD04936.1"/>
    <property type="molecule type" value="Genomic_DNA"/>
</dbReference>
<feature type="transmembrane region" description="Helical" evidence="10">
    <location>
        <begin position="149"/>
        <end position="166"/>
    </location>
</feature>
<dbReference type="Gene3D" id="3.40.50.300">
    <property type="entry name" value="P-loop containing nucleotide triphosphate hydrolases"/>
    <property type="match status" value="1"/>
</dbReference>
<feature type="domain" description="ABC transporter" evidence="11">
    <location>
        <begin position="355"/>
        <end position="588"/>
    </location>
</feature>
<evidence type="ECO:0000313" key="13">
    <source>
        <dbReference type="EMBL" id="OUD04936.1"/>
    </source>
</evidence>
<name>A0A2C9ZNK9_9ACTN</name>
<comment type="subcellular location">
    <subcellularLocation>
        <location evidence="1">Cell membrane</location>
        <topology evidence="1">Multi-pass membrane protein</topology>
    </subcellularLocation>
</comment>
<protein>
    <submittedName>
        <fullName evidence="13">ABC transporter permease</fullName>
    </submittedName>
</protein>
<feature type="transmembrane region" description="Helical" evidence="10">
    <location>
        <begin position="283"/>
        <end position="302"/>
    </location>
</feature>
<feature type="domain" description="ABC transmembrane type-1" evidence="12">
    <location>
        <begin position="38"/>
        <end position="317"/>
    </location>
</feature>
<evidence type="ECO:0000256" key="3">
    <source>
        <dbReference type="ARBA" id="ARBA00022475"/>
    </source>
</evidence>
<evidence type="ECO:0000256" key="6">
    <source>
        <dbReference type="ARBA" id="ARBA00022840"/>
    </source>
</evidence>
<dbReference type="InterPro" id="IPR003593">
    <property type="entry name" value="AAA+_ATPase"/>
</dbReference>
<evidence type="ECO:0000256" key="8">
    <source>
        <dbReference type="ARBA" id="ARBA00023136"/>
    </source>
</evidence>
<dbReference type="GO" id="GO:0005524">
    <property type="term" value="F:ATP binding"/>
    <property type="evidence" value="ECO:0007669"/>
    <property type="project" value="UniProtKB-KW"/>
</dbReference>
<dbReference type="CDD" id="cd18551">
    <property type="entry name" value="ABC_6TM_LmrA_like"/>
    <property type="match status" value="1"/>
</dbReference>
<keyword evidence="14" id="KW-1185">Reference proteome</keyword>
<dbReference type="Gene3D" id="1.20.1560.10">
    <property type="entry name" value="ABC transporter type 1, transmembrane domain"/>
    <property type="match status" value="1"/>
</dbReference>
<dbReference type="InterPro" id="IPR039421">
    <property type="entry name" value="Type_1_exporter"/>
</dbReference>
<reference evidence="13 14" key="1">
    <citation type="submission" date="2017-05" db="EMBL/GenBank/DDBJ databases">
        <title>Biotechnological potential of actinobacteria isolated from South African environments.</title>
        <authorList>
            <person name="Le Roes-Hill M."/>
            <person name="Prins A."/>
            <person name="Durrell K.A."/>
        </authorList>
    </citation>
    <scope>NUCLEOTIDE SEQUENCE [LARGE SCALE GENOMIC DNA]</scope>
    <source>
        <strain evidence="13 14">HMC13</strain>
    </source>
</reference>
<feature type="transmembrane region" description="Helical" evidence="10">
    <location>
        <begin position="172"/>
        <end position="192"/>
    </location>
</feature>
<dbReference type="InterPro" id="IPR036640">
    <property type="entry name" value="ABC1_TM_sf"/>
</dbReference>
<evidence type="ECO:0000256" key="4">
    <source>
        <dbReference type="ARBA" id="ARBA00022692"/>
    </source>
</evidence>
<evidence type="ECO:0000256" key="9">
    <source>
        <dbReference type="ARBA" id="ARBA00061644"/>
    </source>
</evidence>
<dbReference type="Proteomes" id="UP000195105">
    <property type="component" value="Unassembled WGS sequence"/>
</dbReference>
<keyword evidence="2" id="KW-0813">Transport</keyword>
<dbReference type="GO" id="GO:0005886">
    <property type="term" value="C:plasma membrane"/>
    <property type="evidence" value="ECO:0007669"/>
    <property type="project" value="UniProtKB-SubCell"/>
</dbReference>
<dbReference type="GO" id="GO:0016887">
    <property type="term" value="F:ATP hydrolysis activity"/>
    <property type="evidence" value="ECO:0007669"/>
    <property type="project" value="InterPro"/>
</dbReference>
<evidence type="ECO:0000313" key="14">
    <source>
        <dbReference type="Proteomes" id="UP000195105"/>
    </source>
</evidence>
<keyword evidence="4 10" id="KW-0812">Transmembrane</keyword>
<feature type="transmembrane region" description="Helical" evidence="10">
    <location>
        <begin position="75"/>
        <end position="95"/>
    </location>
</feature>
<comment type="similarity">
    <text evidence="9">Belongs to the ABC transporter superfamily. Lipid exporter (TC 3.A.1.106) family.</text>
</comment>
<dbReference type="InterPro" id="IPR011527">
    <property type="entry name" value="ABC1_TM_dom"/>
</dbReference>
<dbReference type="InterPro" id="IPR003439">
    <property type="entry name" value="ABC_transporter-like_ATP-bd"/>
</dbReference>
<accession>A0A2C9ZNK9</accession>
<dbReference type="PROSITE" id="PS00211">
    <property type="entry name" value="ABC_TRANSPORTER_1"/>
    <property type="match status" value="1"/>
</dbReference>
<keyword evidence="6" id="KW-0067">ATP-binding</keyword>
<dbReference type="FunFam" id="3.40.50.300:FF:000299">
    <property type="entry name" value="ABC transporter ATP-binding protein/permease"/>
    <property type="match status" value="1"/>
</dbReference>
<dbReference type="InterPro" id="IPR027417">
    <property type="entry name" value="P-loop_NTPase"/>
</dbReference>
<dbReference type="Pfam" id="PF00664">
    <property type="entry name" value="ABC_membrane"/>
    <property type="match status" value="1"/>
</dbReference>
<feature type="transmembrane region" description="Helical" evidence="10">
    <location>
        <begin position="256"/>
        <end position="277"/>
    </location>
</feature>
<evidence type="ECO:0000256" key="10">
    <source>
        <dbReference type="SAM" id="Phobius"/>
    </source>
</evidence>
<dbReference type="InterPro" id="IPR017871">
    <property type="entry name" value="ABC_transporter-like_CS"/>
</dbReference>
<dbReference type="SUPFAM" id="SSF90123">
    <property type="entry name" value="ABC transporter transmembrane region"/>
    <property type="match status" value="1"/>
</dbReference>
<keyword evidence="7 10" id="KW-1133">Transmembrane helix</keyword>
<dbReference type="Pfam" id="PF00005">
    <property type="entry name" value="ABC_tran"/>
    <property type="match status" value="1"/>
</dbReference>
<dbReference type="PANTHER" id="PTHR43394">
    <property type="entry name" value="ATP-DEPENDENT PERMEASE MDL1, MITOCHONDRIAL"/>
    <property type="match status" value="1"/>
</dbReference>